<keyword evidence="2" id="KW-1185">Reference proteome</keyword>
<sequence length="318" mass="37637">MRTYKTATPRKKPIPKRVVKKYEEVVIPDKEKYKILFDRTDTSDLNDRDIEKMVYMVEHEYKWDEIFKMSMNQVEDCVHKIKCKMTKEELEKDKLIFYLKANNCKNKQLKNMKTENLKKLVDEMKKEKIISVEDAIQTENLKEYVRIHKLKPATDTLRSLRFTVQSQKKYLEHSNTGNVPKKQRLNFHEDEEPERLRLIAEFLAMGYKEDLIINSENLMLLIAQQHVNVEEVSKEICSTTTPEGFKKISTEDKAALVKKKLKSSERIVESFEVEIENFSRGTLKEKITNLVVIAKDFWSLIQELARLKRGLPKDEDEE</sequence>
<reference evidence="1 2" key="2">
    <citation type="journal article" date="2022" name="Mol. Ecol. Resour.">
        <title>The genomes of chicory, endive, great burdock and yacon provide insights into Asteraceae paleo-polyploidization history and plant inulin production.</title>
        <authorList>
            <person name="Fan W."/>
            <person name="Wang S."/>
            <person name="Wang H."/>
            <person name="Wang A."/>
            <person name="Jiang F."/>
            <person name="Liu H."/>
            <person name="Zhao H."/>
            <person name="Xu D."/>
            <person name="Zhang Y."/>
        </authorList>
    </citation>
    <scope>NUCLEOTIDE SEQUENCE [LARGE SCALE GENOMIC DNA]</scope>
    <source>
        <strain evidence="2">cv. Yunnan</strain>
        <tissue evidence="1">Leaves</tissue>
    </source>
</reference>
<organism evidence="1 2">
    <name type="scientific">Smallanthus sonchifolius</name>
    <dbReference type="NCBI Taxonomy" id="185202"/>
    <lineage>
        <taxon>Eukaryota</taxon>
        <taxon>Viridiplantae</taxon>
        <taxon>Streptophyta</taxon>
        <taxon>Embryophyta</taxon>
        <taxon>Tracheophyta</taxon>
        <taxon>Spermatophyta</taxon>
        <taxon>Magnoliopsida</taxon>
        <taxon>eudicotyledons</taxon>
        <taxon>Gunneridae</taxon>
        <taxon>Pentapetalae</taxon>
        <taxon>asterids</taxon>
        <taxon>campanulids</taxon>
        <taxon>Asterales</taxon>
        <taxon>Asteraceae</taxon>
        <taxon>Asteroideae</taxon>
        <taxon>Heliantheae alliance</taxon>
        <taxon>Millerieae</taxon>
        <taxon>Smallanthus</taxon>
    </lineage>
</organism>
<dbReference type="EMBL" id="CM042021">
    <property type="protein sequence ID" value="KAI3819744.1"/>
    <property type="molecule type" value="Genomic_DNA"/>
</dbReference>
<protein>
    <submittedName>
        <fullName evidence="1">Uncharacterized protein</fullName>
    </submittedName>
</protein>
<proteinExistence type="predicted"/>
<evidence type="ECO:0000313" key="1">
    <source>
        <dbReference type="EMBL" id="KAI3819744.1"/>
    </source>
</evidence>
<evidence type="ECO:0000313" key="2">
    <source>
        <dbReference type="Proteomes" id="UP001056120"/>
    </source>
</evidence>
<gene>
    <name evidence="1" type="ORF">L1987_13592</name>
</gene>
<name>A0ACB9JGY2_9ASTR</name>
<reference evidence="2" key="1">
    <citation type="journal article" date="2022" name="Mol. Ecol. Resour.">
        <title>The genomes of chicory, endive, great burdock and yacon provide insights into Asteraceae palaeo-polyploidization history and plant inulin production.</title>
        <authorList>
            <person name="Fan W."/>
            <person name="Wang S."/>
            <person name="Wang H."/>
            <person name="Wang A."/>
            <person name="Jiang F."/>
            <person name="Liu H."/>
            <person name="Zhao H."/>
            <person name="Xu D."/>
            <person name="Zhang Y."/>
        </authorList>
    </citation>
    <scope>NUCLEOTIDE SEQUENCE [LARGE SCALE GENOMIC DNA]</scope>
    <source>
        <strain evidence="2">cv. Yunnan</strain>
    </source>
</reference>
<dbReference type="Proteomes" id="UP001056120">
    <property type="component" value="Linkage Group LG04"/>
</dbReference>
<comment type="caution">
    <text evidence="1">The sequence shown here is derived from an EMBL/GenBank/DDBJ whole genome shotgun (WGS) entry which is preliminary data.</text>
</comment>
<accession>A0ACB9JGY2</accession>